<dbReference type="EMBL" id="JAAAHY010000704">
    <property type="protein sequence ID" value="KAF9958855.1"/>
    <property type="molecule type" value="Genomic_DNA"/>
</dbReference>
<protein>
    <submittedName>
        <fullName evidence="1">Uncharacterized protein</fullName>
    </submittedName>
</protein>
<evidence type="ECO:0000313" key="2">
    <source>
        <dbReference type="Proteomes" id="UP000738359"/>
    </source>
</evidence>
<sequence>MGFTFDIELDTPQPFIVDLELEKYNTQTLNGAIVLHLEKPEKFKVATVAIHGHIGIALNVDTPKHSIVHEPLIQSTVDLVAANDTDGHGIIKIDAAGTQYLPFRIDIPRSGELPPTLINKLDTHYIDWKYEIHATLQRDHLFSTTKFIKHDLILRRSLDPREESTQARITASTDMPKQFKSKLSAPSRIGLGQCQLVATVEMKARHKSYMIREIECAVVQTEDIKYFTRRGHPSVENAHVPGVPCKVNASRLVSAIKTIPNEDIDLDFGRHRPIELNVHLDNHQLIPTERGLDWLDISHTLRFSVRFMDVNLPAIITELPLFVAHEEIQPDPVTATTPEVNEKSAALSTTTRLMNSLKINSAENHVLNSQREATPEAA</sequence>
<reference evidence="1" key="1">
    <citation type="journal article" date="2020" name="Fungal Divers.">
        <title>Resolving the Mortierellaceae phylogeny through synthesis of multi-gene phylogenetics and phylogenomics.</title>
        <authorList>
            <person name="Vandepol N."/>
            <person name="Liber J."/>
            <person name="Desiro A."/>
            <person name="Na H."/>
            <person name="Kennedy M."/>
            <person name="Barry K."/>
            <person name="Grigoriev I.V."/>
            <person name="Miller A.N."/>
            <person name="O'Donnell K."/>
            <person name="Stajich J.E."/>
            <person name="Bonito G."/>
        </authorList>
    </citation>
    <scope>NUCLEOTIDE SEQUENCE</scope>
    <source>
        <strain evidence="1">CK1249</strain>
    </source>
</reference>
<evidence type="ECO:0000313" key="1">
    <source>
        <dbReference type="EMBL" id="KAF9958855.1"/>
    </source>
</evidence>
<comment type="caution">
    <text evidence="1">The sequence shown here is derived from an EMBL/GenBank/DDBJ whole genome shotgun (WGS) entry which is preliminary data.</text>
</comment>
<dbReference type="Proteomes" id="UP000738359">
    <property type="component" value="Unassembled WGS sequence"/>
</dbReference>
<gene>
    <name evidence="1" type="ORF">BGZ70_009063</name>
</gene>
<dbReference type="Gene3D" id="2.60.40.640">
    <property type="match status" value="1"/>
</dbReference>
<accession>A0A9P6J2N8</accession>
<dbReference type="AlphaFoldDB" id="A0A9P6J2N8"/>
<dbReference type="OrthoDB" id="2329848at2759"/>
<organism evidence="1 2">
    <name type="scientific">Mortierella alpina</name>
    <name type="common">Oleaginous fungus</name>
    <name type="synonym">Mortierella renispora</name>
    <dbReference type="NCBI Taxonomy" id="64518"/>
    <lineage>
        <taxon>Eukaryota</taxon>
        <taxon>Fungi</taxon>
        <taxon>Fungi incertae sedis</taxon>
        <taxon>Mucoromycota</taxon>
        <taxon>Mortierellomycotina</taxon>
        <taxon>Mortierellomycetes</taxon>
        <taxon>Mortierellales</taxon>
        <taxon>Mortierellaceae</taxon>
        <taxon>Mortierella</taxon>
    </lineage>
</organism>
<proteinExistence type="predicted"/>
<dbReference type="InterPro" id="IPR014752">
    <property type="entry name" value="Arrestin-like_C"/>
</dbReference>
<keyword evidence="2" id="KW-1185">Reference proteome</keyword>
<name>A0A9P6J2N8_MORAP</name>